<dbReference type="Gene3D" id="3.30.30.170">
    <property type="match status" value="1"/>
</dbReference>
<evidence type="ECO:0000256" key="6">
    <source>
        <dbReference type="ARBA" id="ARBA00022917"/>
    </source>
</evidence>
<feature type="domain" description="Translation initiation factor IF2/IF5" evidence="10">
    <location>
        <begin position="29"/>
        <end position="136"/>
    </location>
</feature>
<dbReference type="SMR" id="A0A328PZW5"/>
<evidence type="ECO:0000256" key="4">
    <source>
        <dbReference type="ARBA" id="ARBA00022314"/>
    </source>
</evidence>
<evidence type="ECO:0000256" key="7">
    <source>
        <dbReference type="ARBA" id="ARBA00031466"/>
    </source>
</evidence>
<dbReference type="InterPro" id="IPR004458">
    <property type="entry name" value="TIF2_bsu_arc"/>
</dbReference>
<evidence type="ECO:0000313" key="12">
    <source>
        <dbReference type="Proteomes" id="UP000248557"/>
    </source>
</evidence>
<dbReference type="FunFam" id="3.30.30.170:FF:000001">
    <property type="entry name" value="Eukaryotic translation initiation factor 2 subunit"/>
    <property type="match status" value="1"/>
</dbReference>
<reference evidence="11 12" key="1">
    <citation type="submission" date="2017-05" db="EMBL/GenBank/DDBJ databases">
        <title>Host range expansion of the Methanosphaera genus to humans and monogastric animals involves recent and extensive reduction in genome content.</title>
        <authorList>
            <person name="Hoedt E.C."/>
            <person name="Volmer J.G."/>
            <person name="Parks D.H."/>
            <person name="Rosewarne C.P."/>
            <person name="Denman S.E."/>
            <person name="Mcsweeney C.S."/>
            <person name="O Cuiv P."/>
            <person name="Hugenholtz P."/>
            <person name="Tyson G.W."/>
            <person name="Morrison M."/>
        </authorList>
    </citation>
    <scope>NUCLEOTIDE SEQUENCE [LARGE SCALE GENOMIC DNA]</scope>
    <source>
        <strain evidence="11 12">PA5</strain>
    </source>
</reference>
<dbReference type="SUPFAM" id="SSF100966">
    <property type="entry name" value="Translation initiation factor 2 beta, aIF2beta, N-terminal domain"/>
    <property type="match status" value="1"/>
</dbReference>
<dbReference type="RefSeq" id="WP_011405964.1">
    <property type="nucleotide sequence ID" value="NZ_CATZNA010000017.1"/>
</dbReference>
<keyword evidence="5 9" id="KW-0396">Initiation factor</keyword>
<dbReference type="OMA" id="VKHHKSR"/>
<evidence type="ECO:0000256" key="1">
    <source>
        <dbReference type="ARBA" id="ARBA00003323"/>
    </source>
</evidence>
<dbReference type="NCBIfam" id="TIGR00311">
    <property type="entry name" value="aIF-2beta"/>
    <property type="match status" value="1"/>
</dbReference>
<dbReference type="InterPro" id="IPR002735">
    <property type="entry name" value="Transl_init_fac_IF2/IF5_dom"/>
</dbReference>
<comment type="similarity">
    <text evidence="2 9">Belongs to the eIF-2-beta/eIF-5 family.</text>
</comment>
<dbReference type="Proteomes" id="UP000248557">
    <property type="component" value="Unassembled WGS sequence"/>
</dbReference>
<keyword evidence="6 9" id="KW-0648">Protein biosynthesis</keyword>
<dbReference type="NCBIfam" id="NF003067">
    <property type="entry name" value="PRK03988.1"/>
    <property type="match status" value="1"/>
</dbReference>
<evidence type="ECO:0000256" key="3">
    <source>
        <dbReference type="ARBA" id="ARBA00011243"/>
    </source>
</evidence>
<dbReference type="Pfam" id="PF01873">
    <property type="entry name" value="eIF-5_eIF-2B"/>
    <property type="match status" value="1"/>
</dbReference>
<comment type="subunit">
    <text evidence="3 9">Heterotrimer composed of an alpha, a beta and a gamma chain.</text>
</comment>
<evidence type="ECO:0000256" key="2">
    <source>
        <dbReference type="ARBA" id="ARBA00010397"/>
    </source>
</evidence>
<dbReference type="EMBL" id="NGJK01000019">
    <property type="protein sequence ID" value="RAP03532.1"/>
    <property type="molecule type" value="Genomic_DNA"/>
</dbReference>
<dbReference type="SMART" id="SM00653">
    <property type="entry name" value="eIF2B_5"/>
    <property type="match status" value="1"/>
</dbReference>
<dbReference type="AlphaFoldDB" id="A0A328PZW5"/>
<evidence type="ECO:0000259" key="10">
    <source>
        <dbReference type="SMART" id="SM00653"/>
    </source>
</evidence>
<dbReference type="HAMAP" id="MF_00232">
    <property type="entry name" value="eIF_2_beta"/>
    <property type="match status" value="1"/>
</dbReference>
<protein>
    <recommendedName>
        <fullName evidence="4 9">Translation initiation factor 2 subunit beta</fullName>
    </recommendedName>
    <alternativeName>
        <fullName evidence="7 9">aIF2-beta</fullName>
    </alternativeName>
    <alternativeName>
        <fullName evidence="8 9">eIF-2-beta</fullName>
    </alternativeName>
</protein>
<proteinExistence type="inferred from homology"/>
<organism evidence="11 12">
    <name type="scientific">Methanosphaera stadtmanae</name>
    <dbReference type="NCBI Taxonomy" id="2317"/>
    <lineage>
        <taxon>Archaea</taxon>
        <taxon>Methanobacteriati</taxon>
        <taxon>Methanobacteriota</taxon>
        <taxon>Methanomada group</taxon>
        <taxon>Methanobacteria</taxon>
        <taxon>Methanobacteriales</taxon>
        <taxon>Methanobacteriaceae</taxon>
        <taxon>Methanosphaera</taxon>
    </lineage>
</organism>
<dbReference type="InterPro" id="IPR045196">
    <property type="entry name" value="IF2/IF5"/>
</dbReference>
<comment type="function">
    <text evidence="1 9">eIF-2 functions in the early steps of protein synthesis by forming a ternary complex with GTP and initiator tRNA.</text>
</comment>
<evidence type="ECO:0000256" key="9">
    <source>
        <dbReference type="HAMAP-Rule" id="MF_00232"/>
    </source>
</evidence>
<dbReference type="PANTHER" id="PTHR23001">
    <property type="entry name" value="EUKARYOTIC TRANSLATION INITIATION FACTOR"/>
    <property type="match status" value="1"/>
</dbReference>
<evidence type="ECO:0000256" key="5">
    <source>
        <dbReference type="ARBA" id="ARBA00022540"/>
    </source>
</evidence>
<dbReference type="GeneID" id="3855594"/>
<dbReference type="SUPFAM" id="SSF75689">
    <property type="entry name" value="Zinc-binding domain of translation initiation factor 2 beta"/>
    <property type="match status" value="1"/>
</dbReference>
<dbReference type="InterPro" id="IPR016190">
    <property type="entry name" value="Transl_init_fac_IF2/IF5_Zn-bd"/>
</dbReference>
<evidence type="ECO:0000313" key="11">
    <source>
        <dbReference type="EMBL" id="RAP03532.1"/>
    </source>
</evidence>
<accession>A0A328PZW5</accession>
<comment type="caution">
    <text evidence="11">The sequence shown here is derived from an EMBL/GenBank/DDBJ whole genome shotgun (WGS) entry which is preliminary data.</text>
</comment>
<evidence type="ECO:0000256" key="8">
    <source>
        <dbReference type="ARBA" id="ARBA00032408"/>
    </source>
</evidence>
<gene>
    <name evidence="9" type="primary">eif2b</name>
    <name evidence="11" type="ORF">CA615_01830</name>
</gene>
<dbReference type="GO" id="GO:0003743">
    <property type="term" value="F:translation initiation factor activity"/>
    <property type="evidence" value="ECO:0007669"/>
    <property type="project" value="UniProtKB-UniRule"/>
</dbReference>
<dbReference type="InterPro" id="IPR016189">
    <property type="entry name" value="Transl_init_fac_IF2/IF5_N"/>
</dbReference>
<dbReference type="PANTHER" id="PTHR23001:SF3">
    <property type="entry name" value="EUKARYOTIC TRANSLATION INITIATION FACTOR 2 SUBUNIT 2"/>
    <property type="match status" value="1"/>
</dbReference>
<sequence>MAKENAEFKEYEKLLDQAYEQLPDKIFEAKRFKVPKGYSVIQGNRTIIKNFGDVSRTLNRDPQHVLKYLLRELGTSGNVEGNRAILQGKFTHYVINDRVKEYVDNFVMCHECNRPDTVIIREDRIDMLKCSACGARAPLKSL</sequence>
<name>A0A328PZW5_9EURY</name>